<dbReference type="Proteomes" id="UP000266673">
    <property type="component" value="Unassembled WGS sequence"/>
</dbReference>
<accession>A0A397V7I6</accession>
<proteinExistence type="predicted"/>
<keyword evidence="1" id="KW-0880">Kelch repeat</keyword>
<evidence type="ECO:0000313" key="5">
    <source>
        <dbReference type="EMBL" id="RIB16889.1"/>
    </source>
</evidence>
<dbReference type="InterPro" id="IPR015915">
    <property type="entry name" value="Kelch-typ_b-propeller"/>
</dbReference>
<keyword evidence="4" id="KW-0732">Signal</keyword>
<dbReference type="SUPFAM" id="SSF117281">
    <property type="entry name" value="Kelch motif"/>
    <property type="match status" value="1"/>
</dbReference>
<evidence type="ECO:0000256" key="3">
    <source>
        <dbReference type="SAM" id="Phobius"/>
    </source>
</evidence>
<evidence type="ECO:0000256" key="4">
    <source>
        <dbReference type="SAM" id="SignalP"/>
    </source>
</evidence>
<feature type="transmembrane region" description="Helical" evidence="3">
    <location>
        <begin position="363"/>
        <end position="384"/>
    </location>
</feature>
<feature type="signal peptide" evidence="4">
    <location>
        <begin position="1"/>
        <end position="20"/>
    </location>
</feature>
<keyword evidence="6" id="KW-1185">Reference proteome</keyword>
<dbReference type="PANTHER" id="PTHR46093:SF18">
    <property type="entry name" value="FIBRONECTIN TYPE-III DOMAIN-CONTAINING PROTEIN"/>
    <property type="match status" value="1"/>
</dbReference>
<evidence type="ECO:0000256" key="1">
    <source>
        <dbReference type="ARBA" id="ARBA00022441"/>
    </source>
</evidence>
<keyword evidence="3" id="KW-0472">Membrane</keyword>
<reference evidence="5 6" key="1">
    <citation type="submission" date="2018-06" db="EMBL/GenBank/DDBJ databases">
        <title>Comparative genomics reveals the genomic features of Rhizophagus irregularis, R. cerebriforme, R. diaphanum and Gigaspora rosea, and their symbiotic lifestyle signature.</title>
        <authorList>
            <person name="Morin E."/>
            <person name="San Clemente H."/>
            <person name="Chen E.C.H."/>
            <person name="De La Providencia I."/>
            <person name="Hainaut M."/>
            <person name="Kuo A."/>
            <person name="Kohler A."/>
            <person name="Murat C."/>
            <person name="Tang N."/>
            <person name="Roy S."/>
            <person name="Loubradou J."/>
            <person name="Henrissat B."/>
            <person name="Grigoriev I.V."/>
            <person name="Corradi N."/>
            <person name="Roux C."/>
            <person name="Martin F.M."/>
        </authorList>
    </citation>
    <scope>NUCLEOTIDE SEQUENCE [LARGE SCALE GENOMIC DNA]</scope>
    <source>
        <strain evidence="5 6">DAOM 194757</strain>
    </source>
</reference>
<dbReference type="PANTHER" id="PTHR46093">
    <property type="entry name" value="ACYL-COA-BINDING DOMAIN-CONTAINING PROTEIN 5"/>
    <property type="match status" value="1"/>
</dbReference>
<name>A0A397V7I6_9GLOM</name>
<keyword evidence="3" id="KW-0812">Transmembrane</keyword>
<dbReference type="Pfam" id="PF24681">
    <property type="entry name" value="Kelch_KLHDC2_KLHL20_DRC7"/>
    <property type="match status" value="1"/>
</dbReference>
<feature type="chain" id="PRO_5017463775" description="Galactose oxidase" evidence="4">
    <location>
        <begin position="21"/>
        <end position="399"/>
    </location>
</feature>
<dbReference type="OrthoDB" id="10251809at2759"/>
<dbReference type="PROSITE" id="PS51257">
    <property type="entry name" value="PROKAR_LIPOPROTEIN"/>
    <property type="match status" value="1"/>
</dbReference>
<dbReference type="EMBL" id="QKWP01000644">
    <property type="protein sequence ID" value="RIB16889.1"/>
    <property type="molecule type" value="Genomic_DNA"/>
</dbReference>
<gene>
    <name evidence="5" type="ORF">C2G38_2246730</name>
</gene>
<dbReference type="STRING" id="44941.A0A397V7I6"/>
<protein>
    <recommendedName>
        <fullName evidence="7">Galactose oxidase</fullName>
    </recommendedName>
</protein>
<evidence type="ECO:0000256" key="2">
    <source>
        <dbReference type="ARBA" id="ARBA00022737"/>
    </source>
</evidence>
<evidence type="ECO:0000313" key="6">
    <source>
        <dbReference type="Proteomes" id="UP000266673"/>
    </source>
</evidence>
<keyword evidence="2" id="KW-0677">Repeat</keyword>
<comment type="caution">
    <text evidence="5">The sequence shown here is derived from an EMBL/GenBank/DDBJ whole genome shotgun (WGS) entry which is preliminary data.</text>
</comment>
<keyword evidence="3" id="KW-1133">Transmembrane helix</keyword>
<sequence>MKISSLFFALYFVLIVLVSCQFIPTSRYLQTSVLVNNSKWYIFGGDFGNSNFTNEILNLELSSSFDISSPQWHKDQIGSFKYFFSTSCVSVDNSSIFIIGGNMYDLDQRPEDPNYYSNVYEYSLNNSSWTTPNITGIDNFKECGGLQSIIDNTGRIFLYGGVRNISGEICNKMSIFYTNNMSWLSINLTTSRTGYAATLLKGGNITYIGGRSVATYNDSSYVNMNEILIFDTNSLSWYNVTAIGDYIEGRAGHSAVLARDSKIIIYGGAKTPKARAVKPDLAMLDINVYPFKWIILNNSTVGAPSPSLTSHSATFYDDFMIITLGRFTMSGTYLNNSTYIFDTLNFKWVNTLDRSISLTAPEIITISIIAIFVVLFFIIVVVILQRSKESIKNERLSSF</sequence>
<evidence type="ECO:0008006" key="7">
    <source>
        <dbReference type="Google" id="ProtNLM"/>
    </source>
</evidence>
<dbReference type="AlphaFoldDB" id="A0A397V7I6"/>
<dbReference type="Gene3D" id="2.120.10.80">
    <property type="entry name" value="Kelch-type beta propeller"/>
    <property type="match status" value="2"/>
</dbReference>
<organism evidence="5 6">
    <name type="scientific">Gigaspora rosea</name>
    <dbReference type="NCBI Taxonomy" id="44941"/>
    <lineage>
        <taxon>Eukaryota</taxon>
        <taxon>Fungi</taxon>
        <taxon>Fungi incertae sedis</taxon>
        <taxon>Mucoromycota</taxon>
        <taxon>Glomeromycotina</taxon>
        <taxon>Glomeromycetes</taxon>
        <taxon>Diversisporales</taxon>
        <taxon>Gigasporaceae</taxon>
        <taxon>Gigaspora</taxon>
    </lineage>
</organism>